<dbReference type="Pfam" id="PF09980">
    <property type="entry name" value="DUF2214"/>
    <property type="match status" value="1"/>
</dbReference>
<evidence type="ECO:0000256" key="1">
    <source>
        <dbReference type="SAM" id="Phobius"/>
    </source>
</evidence>
<dbReference type="Proteomes" id="UP001156940">
    <property type="component" value="Unassembled WGS sequence"/>
</dbReference>
<feature type="transmembrane region" description="Helical" evidence="1">
    <location>
        <begin position="41"/>
        <end position="65"/>
    </location>
</feature>
<comment type="caution">
    <text evidence="2">The sequence shown here is derived from an EMBL/GenBank/DDBJ whole genome shotgun (WGS) entry which is preliminary data.</text>
</comment>
<feature type="transmembrane region" description="Helical" evidence="1">
    <location>
        <begin position="77"/>
        <end position="98"/>
    </location>
</feature>
<dbReference type="RefSeq" id="WP_280574224.1">
    <property type="nucleotide sequence ID" value="NZ_JARXRM010000029.1"/>
</dbReference>
<protein>
    <submittedName>
        <fullName evidence="2">DUF2214 family protein</fullName>
    </submittedName>
</protein>
<feature type="transmembrane region" description="Helical" evidence="1">
    <location>
        <begin position="129"/>
        <end position="147"/>
    </location>
</feature>
<evidence type="ECO:0000313" key="3">
    <source>
        <dbReference type="Proteomes" id="UP001156940"/>
    </source>
</evidence>
<keyword evidence="1" id="KW-0812">Transmembrane</keyword>
<sequence length="150" mass="16389">MLVDLFLASLHHLLVFGLVAMLVLESAVLRGAVDGTTVRRLAGIDGGYGLTALLLLAVGAARLAWGAKGWQYYLSNPWFHAKLGLFLLVGLLSIVPTLRYLRWRKALRADPGCLPAPAELARMRGFVRLQLALVAAIFVLAAAMARYRMF</sequence>
<organism evidence="2 3">
    <name type="scientific">Luteimonas endophytica</name>
    <dbReference type="NCBI Taxonomy" id="3042023"/>
    <lineage>
        <taxon>Bacteria</taxon>
        <taxon>Pseudomonadati</taxon>
        <taxon>Pseudomonadota</taxon>
        <taxon>Gammaproteobacteria</taxon>
        <taxon>Lysobacterales</taxon>
        <taxon>Lysobacteraceae</taxon>
        <taxon>Luteimonas</taxon>
    </lineage>
</organism>
<dbReference type="InterPro" id="IPR018706">
    <property type="entry name" value="DUF2214_membrane"/>
</dbReference>
<keyword evidence="1" id="KW-0472">Membrane</keyword>
<proteinExistence type="predicted"/>
<reference evidence="2 3" key="1">
    <citation type="submission" date="2023-04" db="EMBL/GenBank/DDBJ databases">
        <title>Luteimonas endophyticus RD2P54.</title>
        <authorList>
            <person name="Sun J.-Q."/>
        </authorList>
    </citation>
    <scope>NUCLEOTIDE SEQUENCE [LARGE SCALE GENOMIC DNA]</scope>
    <source>
        <strain evidence="2 3">RD2P54</strain>
    </source>
</reference>
<keyword evidence="1" id="KW-1133">Transmembrane helix</keyword>
<evidence type="ECO:0000313" key="2">
    <source>
        <dbReference type="EMBL" id="MDH5823119.1"/>
    </source>
</evidence>
<dbReference type="EMBL" id="JARXRM010000029">
    <property type="protein sequence ID" value="MDH5823119.1"/>
    <property type="molecule type" value="Genomic_DNA"/>
</dbReference>
<keyword evidence="3" id="KW-1185">Reference proteome</keyword>
<accession>A0ABT6J8G8</accession>
<gene>
    <name evidence="2" type="ORF">QFW77_08970</name>
</gene>
<name>A0ABT6J8G8_9GAMM</name>
<feature type="transmembrane region" description="Helical" evidence="1">
    <location>
        <begin position="6"/>
        <end position="29"/>
    </location>
</feature>